<evidence type="ECO:0000256" key="5">
    <source>
        <dbReference type="SAM" id="MobiDB-lite"/>
    </source>
</evidence>
<dbReference type="Proteomes" id="UP000290289">
    <property type="component" value="Chromosome 7"/>
</dbReference>
<dbReference type="GO" id="GO:0030833">
    <property type="term" value="P:regulation of actin filament polymerization"/>
    <property type="evidence" value="ECO:0007669"/>
    <property type="project" value="InterPro"/>
</dbReference>
<evidence type="ECO:0000256" key="2">
    <source>
        <dbReference type="ARBA" id="ARBA00006084"/>
    </source>
</evidence>
<feature type="region of interest" description="Disordered" evidence="5">
    <location>
        <begin position="1"/>
        <end position="29"/>
    </location>
</feature>
<accession>A0A498JHY6</accession>
<feature type="compositionally biased region" description="Polar residues" evidence="5">
    <location>
        <begin position="1"/>
        <end position="11"/>
    </location>
</feature>
<comment type="similarity">
    <text evidence="2">Belongs to the ARPC5 family.</text>
</comment>
<evidence type="ECO:0000256" key="1">
    <source>
        <dbReference type="ARBA" id="ARBA00004245"/>
    </source>
</evidence>
<protein>
    <recommendedName>
        <fullName evidence="8">Actin-related protein 2/3 complex subunit 5</fullName>
    </recommendedName>
</protein>
<keyword evidence="3" id="KW-0963">Cytoplasm</keyword>
<evidence type="ECO:0000313" key="7">
    <source>
        <dbReference type="Proteomes" id="UP000290289"/>
    </source>
</evidence>
<dbReference type="PANTHER" id="PTHR12644">
    <property type="entry name" value="ARP2/3 COMPLEX 16 KD SUBUNIT P16-ARC"/>
    <property type="match status" value="1"/>
</dbReference>
<evidence type="ECO:0000256" key="3">
    <source>
        <dbReference type="ARBA" id="ARBA00022490"/>
    </source>
</evidence>
<gene>
    <name evidence="6" type="ORF">DVH24_013949</name>
</gene>
<evidence type="ECO:0000256" key="4">
    <source>
        <dbReference type="ARBA" id="ARBA00023212"/>
    </source>
</evidence>
<keyword evidence="4" id="KW-0206">Cytoskeleton</keyword>
<keyword evidence="7" id="KW-1185">Reference proteome</keyword>
<reference evidence="6 7" key="1">
    <citation type="submission" date="2018-10" db="EMBL/GenBank/DDBJ databases">
        <title>A high-quality apple genome assembly.</title>
        <authorList>
            <person name="Hu J."/>
        </authorList>
    </citation>
    <scope>NUCLEOTIDE SEQUENCE [LARGE SCALE GENOMIC DNA]</scope>
    <source>
        <strain evidence="7">cv. HFTH1</strain>
        <tissue evidence="6">Young leaf</tissue>
    </source>
</reference>
<comment type="subcellular location">
    <subcellularLocation>
        <location evidence="1">Cytoplasm</location>
        <location evidence="1">Cytoskeleton</location>
    </subcellularLocation>
</comment>
<dbReference type="InterPro" id="IPR006789">
    <property type="entry name" value="ARPC5"/>
</dbReference>
<organism evidence="6 7">
    <name type="scientific">Malus domestica</name>
    <name type="common">Apple</name>
    <name type="synonym">Pyrus malus</name>
    <dbReference type="NCBI Taxonomy" id="3750"/>
    <lineage>
        <taxon>Eukaryota</taxon>
        <taxon>Viridiplantae</taxon>
        <taxon>Streptophyta</taxon>
        <taxon>Embryophyta</taxon>
        <taxon>Tracheophyta</taxon>
        <taxon>Spermatophyta</taxon>
        <taxon>Magnoliopsida</taxon>
        <taxon>eudicotyledons</taxon>
        <taxon>Gunneridae</taxon>
        <taxon>Pentapetalae</taxon>
        <taxon>rosids</taxon>
        <taxon>fabids</taxon>
        <taxon>Rosales</taxon>
        <taxon>Rosaceae</taxon>
        <taxon>Amygdaloideae</taxon>
        <taxon>Maleae</taxon>
        <taxon>Malus</taxon>
    </lineage>
</organism>
<feature type="compositionally biased region" description="Basic and acidic residues" evidence="5">
    <location>
        <begin position="12"/>
        <end position="29"/>
    </location>
</feature>
<name>A0A498JHY6_MALDO</name>
<evidence type="ECO:0000313" key="6">
    <source>
        <dbReference type="EMBL" id="RXH93373.1"/>
    </source>
</evidence>
<sequence>MFPQVFSNCQVRKSERERERERENRIEQKSRKIESLSNIEALKTALEGSPLNTKDERCKSVNWIMVHTAIMAIKDDILQFRAFLIPEDLWSF</sequence>
<dbReference type="AlphaFoldDB" id="A0A498JHY6"/>
<dbReference type="GO" id="GO:0034314">
    <property type="term" value="P:Arp2/3 complex-mediated actin nucleation"/>
    <property type="evidence" value="ECO:0007669"/>
    <property type="project" value="InterPro"/>
</dbReference>
<dbReference type="EMBL" id="RDQH01000333">
    <property type="protein sequence ID" value="RXH93373.1"/>
    <property type="molecule type" value="Genomic_DNA"/>
</dbReference>
<proteinExistence type="inferred from homology"/>
<evidence type="ECO:0008006" key="8">
    <source>
        <dbReference type="Google" id="ProtNLM"/>
    </source>
</evidence>
<dbReference type="SUPFAM" id="SSF69103">
    <property type="entry name" value="Arp2/3 complex 16 kDa subunit ARPC5"/>
    <property type="match status" value="1"/>
</dbReference>
<dbReference type="InterPro" id="IPR036743">
    <property type="entry name" value="ARPC5_sf"/>
</dbReference>
<dbReference type="GO" id="GO:0005885">
    <property type="term" value="C:Arp2/3 protein complex"/>
    <property type="evidence" value="ECO:0007669"/>
    <property type="project" value="InterPro"/>
</dbReference>
<comment type="caution">
    <text evidence="6">The sequence shown here is derived from an EMBL/GenBank/DDBJ whole genome shotgun (WGS) entry which is preliminary data.</text>
</comment>
<dbReference type="STRING" id="3750.A0A498JHY6"/>
<dbReference type="Gene3D" id="1.25.40.190">
    <property type="entry name" value="Actin-related protein 2/3 complex subunit 5"/>
    <property type="match status" value="1"/>
</dbReference>